<comment type="caution">
    <text evidence="2">The sequence shown here is derived from an EMBL/GenBank/DDBJ whole genome shotgun (WGS) entry which is preliminary data.</text>
</comment>
<reference evidence="2 3" key="1">
    <citation type="journal article" date="2019" name="Nat. Plants">
        <title>Genome sequencing of Musa balbisiana reveals subgenome evolution and function divergence in polyploid bananas.</title>
        <authorList>
            <person name="Yao X."/>
        </authorList>
    </citation>
    <scope>NUCLEOTIDE SEQUENCE [LARGE SCALE GENOMIC DNA]</scope>
    <source>
        <strain evidence="3">cv. DH-PKW</strain>
        <tissue evidence="2">Leaves</tissue>
    </source>
</reference>
<dbReference type="Proteomes" id="UP000317650">
    <property type="component" value="Chromosome 9"/>
</dbReference>
<feature type="compositionally biased region" description="Low complexity" evidence="1">
    <location>
        <begin position="87"/>
        <end position="108"/>
    </location>
</feature>
<dbReference type="AlphaFoldDB" id="A0A4S8ID86"/>
<evidence type="ECO:0000256" key="1">
    <source>
        <dbReference type="SAM" id="MobiDB-lite"/>
    </source>
</evidence>
<proteinExistence type="predicted"/>
<evidence type="ECO:0000313" key="3">
    <source>
        <dbReference type="Proteomes" id="UP000317650"/>
    </source>
</evidence>
<evidence type="ECO:0000313" key="2">
    <source>
        <dbReference type="EMBL" id="THU46061.1"/>
    </source>
</evidence>
<sequence length="108" mass="11412">MQIVLLYKSAQEILETKGATKLLNTPTKWKFWNGFEQISHSPRCISLAITAGEGDLADLPNNEAPPPPLLLGTGLGRPNRTPPTKPAPALAGRRSSSSSSAAACDAMT</sequence>
<keyword evidence="3" id="KW-1185">Reference proteome</keyword>
<organism evidence="2 3">
    <name type="scientific">Musa balbisiana</name>
    <name type="common">Banana</name>
    <dbReference type="NCBI Taxonomy" id="52838"/>
    <lineage>
        <taxon>Eukaryota</taxon>
        <taxon>Viridiplantae</taxon>
        <taxon>Streptophyta</taxon>
        <taxon>Embryophyta</taxon>
        <taxon>Tracheophyta</taxon>
        <taxon>Spermatophyta</taxon>
        <taxon>Magnoliopsida</taxon>
        <taxon>Liliopsida</taxon>
        <taxon>Zingiberales</taxon>
        <taxon>Musaceae</taxon>
        <taxon>Musa</taxon>
    </lineage>
</organism>
<gene>
    <name evidence="2" type="ORF">C4D60_Mb09t00990</name>
</gene>
<accession>A0A4S8ID86</accession>
<protein>
    <submittedName>
        <fullName evidence="2">Uncharacterized protein</fullName>
    </submittedName>
</protein>
<name>A0A4S8ID86_MUSBA</name>
<dbReference type="EMBL" id="PYDT01000010">
    <property type="protein sequence ID" value="THU46061.1"/>
    <property type="molecule type" value="Genomic_DNA"/>
</dbReference>
<feature type="region of interest" description="Disordered" evidence="1">
    <location>
        <begin position="55"/>
        <end position="108"/>
    </location>
</feature>